<dbReference type="AlphaFoldDB" id="A0A2P8HCK1"/>
<reference evidence="2 3" key="1">
    <citation type="submission" date="2018-03" db="EMBL/GenBank/DDBJ databases">
        <title>Genomic Encyclopedia of Type Strains, Phase III (KMG-III): the genomes of soil and plant-associated and newly described type strains.</title>
        <authorList>
            <person name="Whitman W."/>
        </authorList>
    </citation>
    <scope>NUCLEOTIDE SEQUENCE [LARGE SCALE GENOMIC DNA]</scope>
    <source>
        <strain evidence="2 3">CGMCC 1.07653</strain>
    </source>
</reference>
<comment type="caution">
    <text evidence="2">The sequence shown here is derived from an EMBL/GenBank/DDBJ whole genome shotgun (WGS) entry which is preliminary data.</text>
</comment>
<dbReference type="Proteomes" id="UP000242310">
    <property type="component" value="Unassembled WGS sequence"/>
</dbReference>
<dbReference type="RefSeq" id="WP_181315345.1">
    <property type="nucleotide sequence ID" value="NZ_PYAV01000009.1"/>
</dbReference>
<accession>A0A2P8HCK1</accession>
<organism evidence="2 3">
    <name type="scientific">Salsuginibacillus halophilus</name>
    <dbReference type="NCBI Taxonomy" id="517424"/>
    <lineage>
        <taxon>Bacteria</taxon>
        <taxon>Bacillati</taxon>
        <taxon>Bacillota</taxon>
        <taxon>Bacilli</taxon>
        <taxon>Bacillales</taxon>
        <taxon>Bacillaceae</taxon>
        <taxon>Salsuginibacillus</taxon>
    </lineage>
</organism>
<evidence type="ECO:0000256" key="1">
    <source>
        <dbReference type="SAM" id="MobiDB-lite"/>
    </source>
</evidence>
<evidence type="ECO:0000313" key="2">
    <source>
        <dbReference type="EMBL" id="PSL43964.1"/>
    </source>
</evidence>
<protein>
    <submittedName>
        <fullName evidence="2">Uncharacterized protein</fullName>
    </submittedName>
</protein>
<sequence length="56" mass="6820">MMKERYLTSEEEAKQRELETKIRSAETEQDFRRYTTELRLLQEKAKVRAETETIPQ</sequence>
<name>A0A2P8HCK1_9BACI</name>
<keyword evidence="3" id="KW-1185">Reference proteome</keyword>
<evidence type="ECO:0000313" key="3">
    <source>
        <dbReference type="Proteomes" id="UP000242310"/>
    </source>
</evidence>
<dbReference type="EMBL" id="PYAV01000009">
    <property type="protein sequence ID" value="PSL43964.1"/>
    <property type="molecule type" value="Genomic_DNA"/>
</dbReference>
<proteinExistence type="predicted"/>
<gene>
    <name evidence="2" type="ORF">B0H94_10919</name>
</gene>
<feature type="region of interest" description="Disordered" evidence="1">
    <location>
        <begin position="1"/>
        <end position="21"/>
    </location>
</feature>